<proteinExistence type="predicted"/>
<evidence type="ECO:0000313" key="1">
    <source>
        <dbReference type="EMBL" id="NEA22192.1"/>
    </source>
</evidence>
<accession>A0A6L9QAV5</accession>
<comment type="caution">
    <text evidence="1">The sequence shown here is derived from an EMBL/GenBank/DDBJ whole genome shotgun (WGS) entry which is preliminary data.</text>
</comment>
<sequence>MNAVLNGREVDAAALCKEIERRCPGVMAWFGSYTFHWWAMVWVGRWRLVEASTPRELLTKIQAGRSAPPAGR</sequence>
<organism evidence="1 2">
    <name type="scientific">Actinomadura bangladeshensis</name>
    <dbReference type="NCBI Taxonomy" id="453573"/>
    <lineage>
        <taxon>Bacteria</taxon>
        <taxon>Bacillati</taxon>
        <taxon>Actinomycetota</taxon>
        <taxon>Actinomycetes</taxon>
        <taxon>Streptosporangiales</taxon>
        <taxon>Thermomonosporaceae</taxon>
        <taxon>Actinomadura</taxon>
    </lineage>
</organism>
<dbReference type="EMBL" id="JAAGLI010000179">
    <property type="protein sequence ID" value="NEA22192.1"/>
    <property type="molecule type" value="Genomic_DNA"/>
</dbReference>
<evidence type="ECO:0000313" key="2">
    <source>
        <dbReference type="Proteomes" id="UP000475532"/>
    </source>
</evidence>
<reference evidence="1 2" key="1">
    <citation type="submission" date="2020-01" db="EMBL/GenBank/DDBJ databases">
        <title>Insect and environment-associated Actinomycetes.</title>
        <authorList>
            <person name="Currrie C."/>
            <person name="Chevrette M."/>
            <person name="Carlson C."/>
            <person name="Stubbendieck R."/>
            <person name="Wendt-Pienkowski E."/>
        </authorList>
    </citation>
    <scope>NUCLEOTIDE SEQUENCE [LARGE SCALE GENOMIC DNA]</scope>
    <source>
        <strain evidence="1 2">SID10258</strain>
    </source>
</reference>
<dbReference type="RefSeq" id="WP_163053755.1">
    <property type="nucleotide sequence ID" value="NZ_JAAGLI010000179.1"/>
</dbReference>
<dbReference type="AlphaFoldDB" id="A0A6L9QAV5"/>
<name>A0A6L9QAV5_9ACTN</name>
<dbReference type="Proteomes" id="UP000475532">
    <property type="component" value="Unassembled WGS sequence"/>
</dbReference>
<protein>
    <submittedName>
        <fullName evidence="1">Uncharacterized protein</fullName>
    </submittedName>
</protein>
<gene>
    <name evidence="1" type="ORF">G3I70_06750</name>
</gene>